<dbReference type="SMART" id="SM00408">
    <property type="entry name" value="IGc2"/>
    <property type="match status" value="2"/>
</dbReference>
<accession>A0A8C4TGP8</accession>
<gene>
    <name evidence="4" type="primary">LOC114658249</name>
</gene>
<dbReference type="SUPFAM" id="SSF48726">
    <property type="entry name" value="Immunoglobulin"/>
    <property type="match status" value="3"/>
</dbReference>
<dbReference type="InterPro" id="IPR007110">
    <property type="entry name" value="Ig-like_dom"/>
</dbReference>
<dbReference type="GeneTree" id="ENSGT00940000158679"/>
<feature type="domain" description="Ig-like" evidence="3">
    <location>
        <begin position="119"/>
        <end position="199"/>
    </location>
</feature>
<dbReference type="Ensembl" id="ENSECRT00000031012.1">
    <property type="protein sequence ID" value="ENSECRP00000030368.1"/>
    <property type="gene ID" value="ENSECRG00000020415.1"/>
</dbReference>
<reference evidence="4" key="2">
    <citation type="submission" date="2025-08" db="UniProtKB">
        <authorList>
            <consortium name="Ensembl"/>
        </authorList>
    </citation>
    <scope>IDENTIFICATION</scope>
</reference>
<dbReference type="InterPro" id="IPR003598">
    <property type="entry name" value="Ig_sub2"/>
</dbReference>
<dbReference type="Gene3D" id="2.60.40.10">
    <property type="entry name" value="Immunoglobulins"/>
    <property type="match status" value="3"/>
</dbReference>
<dbReference type="PANTHER" id="PTHR42757">
    <property type="entry name" value="IGLON FAMILY OF IMMUNOGLOBULIN SUPERFAMILY-RELATED"/>
    <property type="match status" value="1"/>
</dbReference>
<keyword evidence="1" id="KW-0325">Glycoprotein</keyword>
<dbReference type="AlphaFoldDB" id="A0A8C4TGP8"/>
<dbReference type="InterPro" id="IPR013783">
    <property type="entry name" value="Ig-like_fold"/>
</dbReference>
<evidence type="ECO:0000256" key="2">
    <source>
        <dbReference type="ARBA" id="ARBA00037995"/>
    </source>
</evidence>
<dbReference type="Pfam" id="PF13927">
    <property type="entry name" value="Ig_3"/>
    <property type="match status" value="2"/>
</dbReference>
<evidence type="ECO:0000313" key="5">
    <source>
        <dbReference type="Proteomes" id="UP000694620"/>
    </source>
</evidence>
<dbReference type="InterPro" id="IPR036179">
    <property type="entry name" value="Ig-like_dom_sf"/>
</dbReference>
<dbReference type="InterPro" id="IPR003599">
    <property type="entry name" value="Ig_sub"/>
</dbReference>
<proteinExistence type="inferred from homology"/>
<sequence>MKCQSKCCILFVFSSYSTRLCLINLKYFPAPKCNLYVVTNMVTLFYQVILTQFCCAPDNSIHHFWSLDPRVTLQSYTQKEYTIKIQNVNVYDEGLYTCAVQTNHFPRTTFIHVIVQVPPKIRSISSNISVSEGDNVTLKCLASGKPEPEVTWKHLSAIGRMGPQIYLLMITSITRHDSGLYECKAVNDAASVAQRVEVTVNFPPYISDTKNEGVPLGYKGTLHCEAVAMPIAKFEWYRDQRRILNKLNGVQIQNIGRVSMLTLFNVSEEDYGNYTCVAINKLGSANARGSLESNSLDENFWAEFSFKLNLLCTYGECDKQIIVTNSVPSYDI</sequence>
<keyword evidence="5" id="KW-1185">Reference proteome</keyword>
<reference evidence="4" key="1">
    <citation type="submission" date="2021-06" db="EMBL/GenBank/DDBJ databases">
        <authorList>
            <consortium name="Wellcome Sanger Institute Data Sharing"/>
        </authorList>
    </citation>
    <scope>NUCLEOTIDE SEQUENCE [LARGE SCALE GENOMIC DNA]</scope>
</reference>
<dbReference type="InterPro" id="IPR050876">
    <property type="entry name" value="IgLON_domain"/>
</dbReference>
<dbReference type="FunFam" id="2.60.40.10:FF:000305">
    <property type="entry name" value="neurotrimin isoform X2"/>
    <property type="match status" value="1"/>
</dbReference>
<feature type="domain" description="Ig-like" evidence="3">
    <location>
        <begin position="203"/>
        <end position="297"/>
    </location>
</feature>
<comment type="similarity">
    <text evidence="2">Belongs to the immunoglobulin superfamily. IgLON family.</text>
</comment>
<evidence type="ECO:0000259" key="3">
    <source>
        <dbReference type="PROSITE" id="PS50835"/>
    </source>
</evidence>
<dbReference type="PROSITE" id="PS50835">
    <property type="entry name" value="IG_LIKE"/>
    <property type="match status" value="3"/>
</dbReference>
<feature type="domain" description="Ig-like" evidence="3">
    <location>
        <begin position="31"/>
        <end position="101"/>
    </location>
</feature>
<organism evidence="4 5">
    <name type="scientific">Erpetoichthys calabaricus</name>
    <name type="common">Rope fish</name>
    <name type="synonym">Calamoichthys calabaricus</name>
    <dbReference type="NCBI Taxonomy" id="27687"/>
    <lineage>
        <taxon>Eukaryota</taxon>
        <taxon>Metazoa</taxon>
        <taxon>Chordata</taxon>
        <taxon>Craniata</taxon>
        <taxon>Vertebrata</taxon>
        <taxon>Euteleostomi</taxon>
        <taxon>Actinopterygii</taxon>
        <taxon>Polypteriformes</taxon>
        <taxon>Polypteridae</taxon>
        <taxon>Erpetoichthys</taxon>
    </lineage>
</organism>
<protein>
    <submittedName>
        <fullName evidence="4">Neurotrimin-like</fullName>
    </submittedName>
</protein>
<evidence type="ECO:0000313" key="4">
    <source>
        <dbReference type="Ensembl" id="ENSECRP00000030368.1"/>
    </source>
</evidence>
<dbReference type="SMART" id="SM00409">
    <property type="entry name" value="IG"/>
    <property type="match status" value="3"/>
</dbReference>
<dbReference type="PANTHER" id="PTHR42757:SF41">
    <property type="entry name" value="NEUROTRIMIN ISOFORM X1"/>
    <property type="match status" value="1"/>
</dbReference>
<evidence type="ECO:0000256" key="1">
    <source>
        <dbReference type="ARBA" id="ARBA00023180"/>
    </source>
</evidence>
<name>A0A8C4TGP8_ERPCA</name>
<reference evidence="4" key="3">
    <citation type="submission" date="2025-09" db="UniProtKB">
        <authorList>
            <consortium name="Ensembl"/>
        </authorList>
    </citation>
    <scope>IDENTIFICATION</scope>
</reference>
<dbReference type="Proteomes" id="UP000694620">
    <property type="component" value="Chromosome 9"/>
</dbReference>